<reference evidence="3 4" key="1">
    <citation type="submission" date="2019-09" db="EMBL/GenBank/DDBJ databases">
        <title>Polymorphobacter sp. isolated from a lake in China.</title>
        <authorList>
            <person name="Liu Z."/>
        </authorList>
    </citation>
    <scope>NUCLEOTIDE SEQUENCE [LARGE SCALE GENOMIC DNA]</scope>
    <source>
        <strain evidence="3 4">D40P</strain>
    </source>
</reference>
<dbReference type="Pfam" id="PF14534">
    <property type="entry name" value="DUF4440"/>
    <property type="match status" value="1"/>
</dbReference>
<evidence type="ECO:0000259" key="2">
    <source>
        <dbReference type="Pfam" id="PF14534"/>
    </source>
</evidence>
<keyword evidence="1" id="KW-0732">Signal</keyword>
<dbReference type="RefSeq" id="WP_152577999.1">
    <property type="nucleotide sequence ID" value="NZ_JAATJI010000002.1"/>
</dbReference>
<protein>
    <submittedName>
        <fullName evidence="3">DUF3225 domain-containing protein</fullName>
    </submittedName>
</protein>
<evidence type="ECO:0000313" key="4">
    <source>
        <dbReference type="Proteomes" id="UP000481327"/>
    </source>
</evidence>
<dbReference type="InterPro" id="IPR032710">
    <property type="entry name" value="NTF2-like_dom_sf"/>
</dbReference>
<sequence length="153" mass="16341">MKWAVATLLVMTAVPAAADESAAIRAARARYNAAIAAHDAPTIRTMFVDDYKGIAGSGGELIAGGDAMAAYFVQAFRNPAFLGFVRTPDVVTLADPGDRAMERGHWQGRTRTATGEMRLGGEYLAVWVPTPAGWRLRSETFVTLSRGEVPAAQ</sequence>
<gene>
    <name evidence="3" type="ORF">F3168_09760</name>
</gene>
<dbReference type="Gene3D" id="3.10.450.50">
    <property type="match status" value="1"/>
</dbReference>
<evidence type="ECO:0000313" key="3">
    <source>
        <dbReference type="EMBL" id="MQT17546.1"/>
    </source>
</evidence>
<comment type="caution">
    <text evidence="3">The sequence shown here is derived from an EMBL/GenBank/DDBJ whole genome shotgun (WGS) entry which is preliminary data.</text>
</comment>
<evidence type="ECO:0000256" key="1">
    <source>
        <dbReference type="SAM" id="SignalP"/>
    </source>
</evidence>
<dbReference type="InterPro" id="IPR027843">
    <property type="entry name" value="DUF4440"/>
</dbReference>
<feature type="domain" description="DUF4440" evidence="2">
    <location>
        <begin position="24"/>
        <end position="136"/>
    </location>
</feature>
<dbReference type="SUPFAM" id="SSF54427">
    <property type="entry name" value="NTF2-like"/>
    <property type="match status" value="1"/>
</dbReference>
<dbReference type="Proteomes" id="UP000481327">
    <property type="component" value="Unassembled WGS sequence"/>
</dbReference>
<dbReference type="AlphaFoldDB" id="A0A7C9KXW7"/>
<organism evidence="3 4">
    <name type="scientific">Sandarakinorhabdus fusca</name>
    <dbReference type="NCBI Taxonomy" id="1439888"/>
    <lineage>
        <taxon>Bacteria</taxon>
        <taxon>Pseudomonadati</taxon>
        <taxon>Pseudomonadota</taxon>
        <taxon>Alphaproteobacteria</taxon>
        <taxon>Sphingomonadales</taxon>
        <taxon>Sphingosinicellaceae</taxon>
        <taxon>Sandarakinorhabdus</taxon>
    </lineage>
</organism>
<feature type="chain" id="PRO_5028880563" evidence="1">
    <location>
        <begin position="19"/>
        <end position="153"/>
    </location>
</feature>
<accession>A0A7C9KXW7</accession>
<dbReference type="EMBL" id="WIOL01000003">
    <property type="protein sequence ID" value="MQT17546.1"/>
    <property type="molecule type" value="Genomic_DNA"/>
</dbReference>
<keyword evidence="4" id="KW-1185">Reference proteome</keyword>
<name>A0A7C9KXW7_9SPHN</name>
<proteinExistence type="predicted"/>
<feature type="signal peptide" evidence="1">
    <location>
        <begin position="1"/>
        <end position="18"/>
    </location>
</feature>